<evidence type="ECO:0000256" key="4">
    <source>
        <dbReference type="ARBA" id="ARBA00023254"/>
    </source>
</evidence>
<dbReference type="InterPro" id="IPR058249">
    <property type="entry name" value="Pch2_C"/>
</dbReference>
<evidence type="ECO:0000313" key="7">
    <source>
        <dbReference type="Proteomes" id="UP000695000"/>
    </source>
</evidence>
<dbReference type="SMART" id="SM00382">
    <property type="entry name" value="AAA"/>
    <property type="match status" value="1"/>
</dbReference>
<dbReference type="Gene3D" id="3.40.50.300">
    <property type="entry name" value="P-loop containing nucleotide triphosphate hydrolases"/>
    <property type="match status" value="1"/>
</dbReference>
<dbReference type="Pfam" id="PF00004">
    <property type="entry name" value="AAA"/>
    <property type="match status" value="1"/>
</dbReference>
<keyword evidence="4" id="KW-0469">Meiosis</keyword>
<evidence type="ECO:0000256" key="2">
    <source>
        <dbReference type="ARBA" id="ARBA00022741"/>
    </source>
</evidence>
<comment type="similarity">
    <text evidence="1">Belongs to the AAA ATPase family. PCH2 subfamily.</text>
</comment>
<dbReference type="PANTHER" id="PTHR45991">
    <property type="entry name" value="PACHYTENE CHECKPOINT PROTEIN 2"/>
    <property type="match status" value="1"/>
</dbReference>
<dbReference type="InterPro" id="IPR003593">
    <property type="entry name" value="AAA+_ATPase"/>
</dbReference>
<name>A0ABM1NDY0_NICVS</name>
<dbReference type="RefSeq" id="XP_017785030.1">
    <property type="nucleotide sequence ID" value="XM_017929541.1"/>
</dbReference>
<dbReference type="InterPro" id="IPR001270">
    <property type="entry name" value="ClpA/B"/>
</dbReference>
<protein>
    <submittedName>
        <fullName evidence="8">Pachytene checkpoint protein 2 homolog isoform X1</fullName>
    </submittedName>
</protein>
<evidence type="ECO:0000256" key="5">
    <source>
        <dbReference type="RuleBase" id="RU003651"/>
    </source>
</evidence>
<dbReference type="PROSITE" id="PS00674">
    <property type="entry name" value="AAA"/>
    <property type="match status" value="1"/>
</dbReference>
<feature type="domain" description="AAA+ ATPase" evidence="6">
    <location>
        <begin position="157"/>
        <end position="309"/>
    </location>
</feature>
<keyword evidence="3 5" id="KW-0067">ATP-binding</keyword>
<dbReference type="PANTHER" id="PTHR45991:SF1">
    <property type="entry name" value="PACHYTENE CHECKPOINT PROTEIN 2 HOMOLOG"/>
    <property type="match status" value="1"/>
</dbReference>
<organism evidence="7 8">
    <name type="scientific">Nicrophorus vespilloides</name>
    <name type="common">Boreal carrion beetle</name>
    <dbReference type="NCBI Taxonomy" id="110193"/>
    <lineage>
        <taxon>Eukaryota</taxon>
        <taxon>Metazoa</taxon>
        <taxon>Ecdysozoa</taxon>
        <taxon>Arthropoda</taxon>
        <taxon>Hexapoda</taxon>
        <taxon>Insecta</taxon>
        <taxon>Pterygota</taxon>
        <taxon>Neoptera</taxon>
        <taxon>Endopterygota</taxon>
        <taxon>Coleoptera</taxon>
        <taxon>Polyphaga</taxon>
        <taxon>Staphyliniformia</taxon>
        <taxon>Silphidae</taxon>
        <taxon>Nicrophorinae</taxon>
        <taxon>Nicrophorus</taxon>
    </lineage>
</organism>
<dbReference type="InterPro" id="IPR003959">
    <property type="entry name" value="ATPase_AAA_core"/>
</dbReference>
<dbReference type="SUPFAM" id="SSF52540">
    <property type="entry name" value="P-loop containing nucleoside triphosphate hydrolases"/>
    <property type="match status" value="1"/>
</dbReference>
<dbReference type="InterPro" id="IPR027417">
    <property type="entry name" value="P-loop_NTPase"/>
</dbReference>
<evidence type="ECO:0000313" key="8">
    <source>
        <dbReference type="RefSeq" id="XP_017785030.1"/>
    </source>
</evidence>
<sequence length="408" mass="46219">MDKINVEIVLKQSSAISTKEVIAICRQFLNKNRVKPGTIISAFDKIENLLLHEDVQQIIIDELHNQDEVNLQVDYSKDNVNWHVYKLDLKGPQNDVCEDDTGTEVNLATLWMLPSIDIHNTWENLIYNNNIKENLLNYAYAMMEFSKKGVNQKIISCNKVILLHGPPGTGKTSLCKALAQKLCIRMNDKYKQSILIEINSNSLFSKWFSESGKLVIKMFDKIKEIIEVANTLVCVLIDEIESLAHAREICLSGNEPSDALKVVNTVLTQIDQIKRYPNVIIFTTSNMTNAIDLAFVDRADVKQYIGPPGTRAIFDIYLSCIVELIKTGIIIYNFDSNITDIGSENEEKLLKISKDSESLSGRMLRKLPFLTHALFLNNKNVGLSTFLDGLSKAVKYEKEQRELLKSSN</sequence>
<keyword evidence="7" id="KW-1185">Reference proteome</keyword>
<gene>
    <name evidence="8" type="primary">LOC108568448</name>
</gene>
<dbReference type="Pfam" id="PF23242">
    <property type="entry name" value="AAA_lid_TRIP13_C"/>
    <property type="match status" value="1"/>
</dbReference>
<dbReference type="InterPro" id="IPR003960">
    <property type="entry name" value="ATPase_AAA_CS"/>
</dbReference>
<accession>A0ABM1NDY0</accession>
<proteinExistence type="inferred from homology"/>
<keyword evidence="2 5" id="KW-0547">Nucleotide-binding</keyword>
<evidence type="ECO:0000256" key="1">
    <source>
        <dbReference type="ARBA" id="ARBA00007271"/>
    </source>
</evidence>
<evidence type="ECO:0000259" key="6">
    <source>
        <dbReference type="SMART" id="SM00382"/>
    </source>
</evidence>
<dbReference type="Proteomes" id="UP000695000">
    <property type="component" value="Unplaced"/>
</dbReference>
<dbReference type="InterPro" id="IPR044539">
    <property type="entry name" value="Pch2-like"/>
</dbReference>
<evidence type="ECO:0000256" key="3">
    <source>
        <dbReference type="ARBA" id="ARBA00022840"/>
    </source>
</evidence>
<dbReference type="GeneID" id="108568448"/>
<dbReference type="PRINTS" id="PR00300">
    <property type="entry name" value="CLPPROTEASEA"/>
</dbReference>
<reference evidence="8" key="1">
    <citation type="submission" date="2025-08" db="UniProtKB">
        <authorList>
            <consortium name="RefSeq"/>
        </authorList>
    </citation>
    <scope>IDENTIFICATION</scope>
    <source>
        <tissue evidence="8">Whole Larva</tissue>
    </source>
</reference>